<comment type="caution">
    <text evidence="2">The sequence shown here is derived from an EMBL/GenBank/DDBJ whole genome shotgun (WGS) entry which is preliminary data.</text>
</comment>
<dbReference type="AlphaFoldDB" id="A0A9W8HQC5"/>
<dbReference type="InterPro" id="IPR038322">
    <property type="entry name" value="Pex19_C_sf"/>
</dbReference>
<dbReference type="EMBL" id="JANBUL010000005">
    <property type="protein sequence ID" value="KAJ2786008.1"/>
    <property type="molecule type" value="Genomic_DNA"/>
</dbReference>
<sequence length="302" mass="31973">MANAPPSDAELDELLDSALQEFSEPPRPKPKPAATAAPQDSTAAAQSADGFEDEFMRQLARGMEDLLKDGPGAGDPEMRGALDQLVEQLGSLRGDLADAPDKAADSRDAGPRSGSGGGGGDAATFQDKIKATMDKLRESADRAEAEAEAEAGAGAGAGDGDMMAELMRQLDEAGDDPKLDALVDDVIGQLMSRDVLQQPLRDLDAAYPRYLEEHRASLAADDVRRYEQQHAYVRQILALFAEAGDDDDGGGSANDPRIVELMQKMQDCGQPPAELLKLLAPDMELDDGGNIKVPEAPNCVVM</sequence>
<evidence type="ECO:0000313" key="2">
    <source>
        <dbReference type="EMBL" id="KAJ2786008.1"/>
    </source>
</evidence>
<organism evidence="2 3">
    <name type="scientific">Coemansia javaensis</name>
    <dbReference type="NCBI Taxonomy" id="2761396"/>
    <lineage>
        <taxon>Eukaryota</taxon>
        <taxon>Fungi</taxon>
        <taxon>Fungi incertae sedis</taxon>
        <taxon>Zoopagomycota</taxon>
        <taxon>Kickxellomycotina</taxon>
        <taxon>Kickxellomycetes</taxon>
        <taxon>Kickxellales</taxon>
        <taxon>Kickxellaceae</taxon>
        <taxon>Coemansia</taxon>
    </lineage>
</organism>
<dbReference type="GO" id="GO:0005778">
    <property type="term" value="C:peroxisomal membrane"/>
    <property type="evidence" value="ECO:0007669"/>
    <property type="project" value="TreeGrafter"/>
</dbReference>
<dbReference type="Proteomes" id="UP001140217">
    <property type="component" value="Unassembled WGS sequence"/>
</dbReference>
<proteinExistence type="predicted"/>
<dbReference type="PANTHER" id="PTHR12774">
    <property type="entry name" value="PEROXISOMAL BIOGENESIS FACTOR 19"/>
    <property type="match status" value="1"/>
</dbReference>
<feature type="region of interest" description="Disordered" evidence="1">
    <location>
        <begin position="1"/>
        <end position="160"/>
    </location>
</feature>
<gene>
    <name evidence="2" type="primary">PEX19</name>
    <name evidence="2" type="ORF">H4R18_000223</name>
</gene>
<dbReference type="PANTHER" id="PTHR12774:SF2">
    <property type="entry name" value="PEROXISOMAL BIOGENESIS FACTOR 19"/>
    <property type="match status" value="1"/>
</dbReference>
<reference evidence="2" key="1">
    <citation type="submission" date="2022-07" db="EMBL/GenBank/DDBJ databases">
        <title>Phylogenomic reconstructions and comparative analyses of Kickxellomycotina fungi.</title>
        <authorList>
            <person name="Reynolds N.K."/>
            <person name="Stajich J.E."/>
            <person name="Barry K."/>
            <person name="Grigoriev I.V."/>
            <person name="Crous P."/>
            <person name="Smith M.E."/>
        </authorList>
    </citation>
    <scope>NUCLEOTIDE SEQUENCE</scope>
    <source>
        <strain evidence="2">NBRC 105414</strain>
    </source>
</reference>
<evidence type="ECO:0000313" key="3">
    <source>
        <dbReference type="Proteomes" id="UP001140217"/>
    </source>
</evidence>
<accession>A0A9W8HQC5</accession>
<name>A0A9W8HQC5_9FUNG</name>
<evidence type="ECO:0000256" key="1">
    <source>
        <dbReference type="SAM" id="MobiDB-lite"/>
    </source>
</evidence>
<dbReference type="GO" id="GO:0033328">
    <property type="term" value="F:peroxisome membrane targeting sequence binding"/>
    <property type="evidence" value="ECO:0007669"/>
    <property type="project" value="TreeGrafter"/>
</dbReference>
<dbReference type="Pfam" id="PF04614">
    <property type="entry name" value="Pex19"/>
    <property type="match status" value="1"/>
</dbReference>
<keyword evidence="2" id="KW-0675">Receptor</keyword>
<feature type="compositionally biased region" description="Low complexity" evidence="1">
    <location>
        <begin position="32"/>
        <end position="49"/>
    </location>
</feature>
<dbReference type="InterPro" id="IPR006708">
    <property type="entry name" value="Pex19"/>
</dbReference>
<keyword evidence="3" id="KW-1185">Reference proteome</keyword>
<feature type="compositionally biased region" description="Basic and acidic residues" evidence="1">
    <location>
        <begin position="127"/>
        <end position="145"/>
    </location>
</feature>
<feature type="compositionally biased region" description="Basic and acidic residues" evidence="1">
    <location>
        <begin position="95"/>
        <end position="110"/>
    </location>
</feature>
<dbReference type="OrthoDB" id="21292at2759"/>
<dbReference type="GO" id="GO:0045046">
    <property type="term" value="P:protein import into peroxisome membrane"/>
    <property type="evidence" value="ECO:0007669"/>
    <property type="project" value="TreeGrafter"/>
</dbReference>
<dbReference type="Gene3D" id="1.20.120.900">
    <property type="entry name" value="Pex19, mPTS binding domain"/>
    <property type="match status" value="1"/>
</dbReference>
<protein>
    <submittedName>
        <fullName evidence="2">Peroxisome chaperone and import receptor</fullName>
    </submittedName>
</protein>